<dbReference type="EMBL" id="BSFE01000002">
    <property type="protein sequence ID" value="GLK51438.1"/>
    <property type="molecule type" value="Genomic_DNA"/>
</dbReference>
<feature type="domain" description="DUF1214" evidence="2">
    <location>
        <begin position="345"/>
        <end position="452"/>
    </location>
</feature>
<keyword evidence="1" id="KW-0732">Signal</keyword>
<dbReference type="Gene3D" id="2.60.40.1610">
    <property type="entry name" value="Domain of unknown function DUF1254"/>
    <property type="match status" value="1"/>
</dbReference>
<dbReference type="InterPro" id="IPR010621">
    <property type="entry name" value="DUF1214"/>
</dbReference>
<protein>
    <recommendedName>
        <fullName evidence="6">DUF1254 domain-containing protein</fullName>
    </recommendedName>
</protein>
<dbReference type="PANTHER" id="PTHR36509">
    <property type="entry name" value="BLL3101 PROTEIN"/>
    <property type="match status" value="1"/>
</dbReference>
<organism evidence="4 5">
    <name type="scientific">Maricaulis virginensis</name>
    <dbReference type="NCBI Taxonomy" id="144022"/>
    <lineage>
        <taxon>Bacteria</taxon>
        <taxon>Pseudomonadati</taxon>
        <taxon>Pseudomonadota</taxon>
        <taxon>Alphaproteobacteria</taxon>
        <taxon>Maricaulales</taxon>
        <taxon>Maricaulaceae</taxon>
        <taxon>Maricaulis</taxon>
    </lineage>
</organism>
<keyword evidence="5" id="KW-1185">Reference proteome</keyword>
<comment type="caution">
    <text evidence="4">The sequence shown here is derived from an EMBL/GenBank/DDBJ whole genome shotgun (WGS) entry which is preliminary data.</text>
</comment>
<accession>A0A9W6IJM2</accession>
<reference evidence="4" key="2">
    <citation type="submission" date="2023-01" db="EMBL/GenBank/DDBJ databases">
        <authorList>
            <person name="Sun Q."/>
            <person name="Evtushenko L."/>
        </authorList>
    </citation>
    <scope>NUCLEOTIDE SEQUENCE</scope>
    <source>
        <strain evidence="4">VKM B-1513</strain>
    </source>
</reference>
<feature type="domain" description="DUF1254" evidence="3">
    <location>
        <begin position="76"/>
        <end position="205"/>
    </location>
</feature>
<dbReference type="Proteomes" id="UP001143486">
    <property type="component" value="Unassembled WGS sequence"/>
</dbReference>
<dbReference type="PANTHER" id="PTHR36509:SF2">
    <property type="entry name" value="BLL3101 PROTEIN"/>
    <property type="match status" value="1"/>
</dbReference>
<feature type="signal peptide" evidence="1">
    <location>
        <begin position="1"/>
        <end position="23"/>
    </location>
</feature>
<evidence type="ECO:0008006" key="6">
    <source>
        <dbReference type="Google" id="ProtNLM"/>
    </source>
</evidence>
<evidence type="ECO:0000256" key="1">
    <source>
        <dbReference type="SAM" id="SignalP"/>
    </source>
</evidence>
<evidence type="ECO:0000313" key="4">
    <source>
        <dbReference type="EMBL" id="GLK51438.1"/>
    </source>
</evidence>
<dbReference type="Pfam" id="PF06863">
    <property type="entry name" value="DUF1254"/>
    <property type="match status" value="1"/>
</dbReference>
<name>A0A9W6IJM2_9PROT</name>
<dbReference type="RefSeq" id="WP_271185819.1">
    <property type="nucleotide sequence ID" value="NZ_BSFE01000002.1"/>
</dbReference>
<dbReference type="AlphaFoldDB" id="A0A9W6IJM2"/>
<dbReference type="InterPro" id="IPR010679">
    <property type="entry name" value="DUF1254"/>
</dbReference>
<proteinExistence type="predicted"/>
<dbReference type="Pfam" id="PF06742">
    <property type="entry name" value="DUF1214"/>
    <property type="match status" value="1"/>
</dbReference>
<evidence type="ECO:0000259" key="2">
    <source>
        <dbReference type="Pfam" id="PF06742"/>
    </source>
</evidence>
<dbReference type="Gene3D" id="2.60.120.600">
    <property type="entry name" value="Domain of unknown function DUF1214, C-terminal domain"/>
    <property type="match status" value="1"/>
</dbReference>
<gene>
    <name evidence="4" type="ORF">GCM10017621_09460</name>
</gene>
<dbReference type="InterPro" id="IPR037049">
    <property type="entry name" value="DUF1214_C_sf"/>
</dbReference>
<evidence type="ECO:0000313" key="5">
    <source>
        <dbReference type="Proteomes" id="UP001143486"/>
    </source>
</evidence>
<dbReference type="InterPro" id="IPR037050">
    <property type="entry name" value="DUF1254_sf"/>
</dbReference>
<reference evidence="4" key="1">
    <citation type="journal article" date="2014" name="Int. J. Syst. Evol. Microbiol.">
        <title>Complete genome sequence of Corynebacterium casei LMG S-19264T (=DSM 44701T), isolated from a smear-ripened cheese.</title>
        <authorList>
            <consortium name="US DOE Joint Genome Institute (JGI-PGF)"/>
            <person name="Walter F."/>
            <person name="Albersmeier A."/>
            <person name="Kalinowski J."/>
            <person name="Ruckert C."/>
        </authorList>
    </citation>
    <scope>NUCLEOTIDE SEQUENCE</scope>
    <source>
        <strain evidence="4">VKM B-1513</strain>
    </source>
</reference>
<dbReference type="SUPFAM" id="SSF160935">
    <property type="entry name" value="VPA0735-like"/>
    <property type="match status" value="1"/>
</dbReference>
<evidence type="ECO:0000259" key="3">
    <source>
        <dbReference type="Pfam" id="PF06863"/>
    </source>
</evidence>
<sequence>MTNMRMACAMAIVLTLASVAGVAAQTGDATGPRLSVRTTFIASEGYVYGFPLLLMDETRRAATEIPYVCGLGGPENAFTHLLDPPGPDFRAVVRPNVDTLYSSAFLDLSADAMVLDVPEVQDRFYLMAMLDAWTNNFAGPGSQMNGGEATRYLITGPDWAGDVPAGMQHIEAPTDMVWIIGRTELKGPDDLEAANRVQQSFRLRPLNGPEPVRSEEACQPILDRVSPEDTIRALSGAEFFQRLDALIARYPPPAADTGKLETLGQINVGPYANGRIDDLSENNLEALDRGVERGQSAMDAGFSFASRGTWTPDPERVPLGDYGDQFLVRGIVSQIGFGANRNEFAVYQNARRTARGGALDGREGVYRLVFDNGNTPPVGAFWSVTVYDGEGFLVANALDRYALGSNSDLQADANGDVVITFARERPDDVPVENWLPVPDGPFEVTLRMYWPNDAILDGRWSAPAISRQ</sequence>
<feature type="chain" id="PRO_5040961786" description="DUF1254 domain-containing protein" evidence="1">
    <location>
        <begin position="24"/>
        <end position="468"/>
    </location>
</feature>